<feature type="compositionally biased region" description="Polar residues" evidence="4">
    <location>
        <begin position="218"/>
        <end position="234"/>
    </location>
</feature>
<comment type="caution">
    <text evidence="5">The sequence shown here is derived from an EMBL/GenBank/DDBJ whole genome shotgun (WGS) entry which is preliminary data.</text>
</comment>
<dbReference type="InterPro" id="IPR011990">
    <property type="entry name" value="TPR-like_helical_dom_sf"/>
</dbReference>
<dbReference type="SUPFAM" id="SSF48452">
    <property type="entry name" value="TPR-like"/>
    <property type="match status" value="4"/>
</dbReference>
<feature type="region of interest" description="Disordered" evidence="4">
    <location>
        <begin position="1070"/>
        <end position="1090"/>
    </location>
</feature>
<organism evidence="5 6">
    <name type="scientific">Polarella glacialis</name>
    <name type="common">Dinoflagellate</name>
    <dbReference type="NCBI Taxonomy" id="89957"/>
    <lineage>
        <taxon>Eukaryota</taxon>
        <taxon>Sar</taxon>
        <taxon>Alveolata</taxon>
        <taxon>Dinophyceae</taxon>
        <taxon>Suessiales</taxon>
        <taxon>Suessiaceae</taxon>
        <taxon>Polarella</taxon>
    </lineage>
</organism>
<keyword evidence="6" id="KW-1185">Reference proteome</keyword>
<feature type="region of interest" description="Disordered" evidence="4">
    <location>
        <begin position="140"/>
        <end position="170"/>
    </location>
</feature>
<feature type="repeat" description="TPR" evidence="3">
    <location>
        <begin position="518"/>
        <end position="551"/>
    </location>
</feature>
<evidence type="ECO:0000256" key="2">
    <source>
        <dbReference type="ARBA" id="ARBA00022803"/>
    </source>
</evidence>
<sequence>MQALVSRGFCHLTLGDEEKAQRDFVEVINKDAGFNRNVYVLLALCCKRSGDFQTAVRYLNRCISQFPAFKAGLLARGELCLKMHDFERSRADFRKVLDDSPMHLVARRGLADALRGLGNFREALKQYQRAIADTLQALEHHQERQQEQMQEENQEDSRGAGTMSQQSGDDMRSCIDDEMIYVAEDYQGGGSGRLSQRSGQDAGDYDDGQDDCERSDSRNQGPSASNPTEGSNGNPGPEQLRLFLLELLMRRSLLYRLVGNLEMAGADLLEVLELEPQDGLALLWYAKVLIEQQRHQEAESFLQASIQHDAEIRLPAHALLGALLMSRPDPDFENAQRHLKEAARLNPSAQNVRVTLWICSAAVAVNKNPRDAEGALSLLDRALAVLEDKEVSASPSDASGSKSARGSRGAHVGGSGAAAAVALSARSKSAEEARWSATRTLMKRQEQLAQGDDLQQALQCRTFLQLVAREPQQRSAEVPSLVFVLRISALCDLCRWEEAVADGRRALVLDRGDEATQYTMHIASGILRSQASKFEAAIGCFTKAIRLQPVNAEPRLHRAIVLACAARAHGSSASLAHDAGRVAQLLTDAVQDLEAVDQQAMITGAPPALGAAHLRAACLCSLGRPDDAWEVLCDSRQHCGSRRSSADGRGDDPSLPRQRALEAEVLVLLRRHEEAIEACSAVLDRNSKGHTEARLMRAWCYSELGSMDQSFEDLYMALSLSPDKVEVHEACGDLCTAHGRLAEAYHAYGVAVRLSQPLEPRLAYKRALPQLTLGNLTYVLQELHRALRMNPHMPSALRLRDGANALQMVLKEDWRHAHVRLNMMLHQGFPGGNPASALPLSNGPDSLPVVFLPHELVMYRGVCSLYLGDLSTAIQDFASALELARQLATAAEEAQWDPRKPPVGLPPEVSSRQGLASFECECLYNVALCHLRARDYRAALASVERLLDRPEDLDSFGASAQGLTWFLAGVCNLALDSEDLPCEHLAREAFTRSYSFDSSYVDDFLRRHGQAQIQAEKQTAAAYRLLRPIGSCPVPPPRAPLREVCDAAPEAVCCLRACLHKPRGIPVEPESAAVDGEGDVEETEGVDNGACDGDGIDQAMEGDQLDEAVRTSCSGQEAGSSQGALGVWSSGVGSGGGRRRTLASLLPPLRLQ</sequence>
<dbReference type="PANTHER" id="PTHR44858:SF1">
    <property type="entry name" value="UDP-N-ACETYLGLUCOSAMINE--PEPTIDE N-ACETYLGLUCOSAMINYLTRANSFERASE SPINDLY-RELATED"/>
    <property type="match status" value="1"/>
</dbReference>
<feature type="compositionally biased region" description="Polar residues" evidence="4">
    <location>
        <begin position="1111"/>
        <end position="1123"/>
    </location>
</feature>
<feature type="compositionally biased region" description="Low complexity" evidence="4">
    <location>
        <begin position="193"/>
        <end position="202"/>
    </location>
</feature>
<dbReference type="Pfam" id="PF13432">
    <property type="entry name" value="TPR_16"/>
    <property type="match status" value="2"/>
</dbReference>
<proteinExistence type="predicted"/>
<dbReference type="AlphaFoldDB" id="A0A813FW99"/>
<dbReference type="InterPro" id="IPR050498">
    <property type="entry name" value="Ycf3"/>
</dbReference>
<dbReference type="Pfam" id="PF13181">
    <property type="entry name" value="TPR_8"/>
    <property type="match status" value="1"/>
</dbReference>
<evidence type="ECO:0000313" key="6">
    <source>
        <dbReference type="Proteomes" id="UP000654075"/>
    </source>
</evidence>
<dbReference type="InterPro" id="IPR019734">
    <property type="entry name" value="TPR_rpt"/>
</dbReference>
<dbReference type="PROSITE" id="PS50005">
    <property type="entry name" value="TPR"/>
    <property type="match status" value="1"/>
</dbReference>
<keyword evidence="2 3" id="KW-0802">TPR repeat</keyword>
<feature type="compositionally biased region" description="Acidic residues" evidence="4">
    <location>
        <begin position="1076"/>
        <end position="1085"/>
    </location>
</feature>
<dbReference type="Gene3D" id="1.25.40.10">
    <property type="entry name" value="Tetratricopeptide repeat domain"/>
    <property type="match status" value="5"/>
</dbReference>
<feature type="region of interest" description="Disordered" evidence="4">
    <location>
        <begin position="1106"/>
        <end position="1152"/>
    </location>
</feature>
<keyword evidence="1" id="KW-0677">Repeat</keyword>
<protein>
    <submittedName>
        <fullName evidence="5">Uncharacterized protein</fullName>
    </submittedName>
</protein>
<evidence type="ECO:0000313" key="5">
    <source>
        <dbReference type="EMBL" id="CAE8617065.1"/>
    </source>
</evidence>
<evidence type="ECO:0000256" key="1">
    <source>
        <dbReference type="ARBA" id="ARBA00022737"/>
    </source>
</evidence>
<feature type="region of interest" description="Disordered" evidence="4">
    <location>
        <begin position="187"/>
        <end position="237"/>
    </location>
</feature>
<dbReference type="EMBL" id="CAJNNV010026051">
    <property type="protein sequence ID" value="CAE8617065.1"/>
    <property type="molecule type" value="Genomic_DNA"/>
</dbReference>
<dbReference type="SMART" id="SM00028">
    <property type="entry name" value="TPR"/>
    <property type="match status" value="11"/>
</dbReference>
<dbReference type="PANTHER" id="PTHR44858">
    <property type="entry name" value="TETRATRICOPEPTIDE REPEAT PROTEIN 6"/>
    <property type="match status" value="1"/>
</dbReference>
<accession>A0A813FW99</accession>
<feature type="compositionally biased region" description="Low complexity" evidence="4">
    <location>
        <begin position="392"/>
        <end position="410"/>
    </location>
</feature>
<name>A0A813FW99_POLGL</name>
<dbReference type="OrthoDB" id="447300at2759"/>
<dbReference type="Proteomes" id="UP000654075">
    <property type="component" value="Unassembled WGS sequence"/>
</dbReference>
<feature type="non-terminal residue" evidence="5">
    <location>
        <position position="1"/>
    </location>
</feature>
<reference evidence="5" key="1">
    <citation type="submission" date="2021-02" db="EMBL/GenBank/DDBJ databases">
        <authorList>
            <person name="Dougan E. K."/>
            <person name="Rhodes N."/>
            <person name="Thang M."/>
            <person name="Chan C."/>
        </authorList>
    </citation>
    <scope>NUCLEOTIDE SEQUENCE</scope>
</reference>
<evidence type="ECO:0000256" key="3">
    <source>
        <dbReference type="PROSITE-ProRule" id="PRU00339"/>
    </source>
</evidence>
<gene>
    <name evidence="5" type="ORF">PGLA1383_LOCUS34731</name>
</gene>
<evidence type="ECO:0000256" key="4">
    <source>
        <dbReference type="SAM" id="MobiDB-lite"/>
    </source>
</evidence>
<feature type="region of interest" description="Disordered" evidence="4">
    <location>
        <begin position="390"/>
        <end position="413"/>
    </location>
</feature>